<dbReference type="InterPro" id="IPR052163">
    <property type="entry name" value="DGC-Regulatory_Protein"/>
</dbReference>
<dbReference type="Gene3D" id="3.30.450.40">
    <property type="match status" value="1"/>
</dbReference>
<dbReference type="Gene3D" id="3.30.70.270">
    <property type="match status" value="1"/>
</dbReference>
<dbReference type="SMART" id="SM00065">
    <property type="entry name" value="GAF"/>
    <property type="match status" value="1"/>
</dbReference>
<dbReference type="InterPro" id="IPR029787">
    <property type="entry name" value="Nucleotide_cyclase"/>
</dbReference>
<reference evidence="3 4" key="1">
    <citation type="journal article" date="2019" name="Environ. Microbiol.">
        <title>Species interactions and distinct microbial communities in high Arctic permafrost affected cryosols are associated with the CH4 and CO2 gas fluxes.</title>
        <authorList>
            <person name="Altshuler I."/>
            <person name="Hamel J."/>
            <person name="Turney S."/>
            <person name="Magnuson E."/>
            <person name="Levesque R."/>
            <person name="Greer C."/>
            <person name="Whyte L.G."/>
        </authorList>
    </citation>
    <scope>NUCLEOTIDE SEQUENCE [LARGE SCALE GENOMIC DNA]</scope>
    <source>
        <strain evidence="3 4">S06.C</strain>
    </source>
</reference>
<dbReference type="SUPFAM" id="SSF55785">
    <property type="entry name" value="PYP-like sensor domain (PAS domain)"/>
    <property type="match status" value="1"/>
</dbReference>
<dbReference type="InterPro" id="IPR013767">
    <property type="entry name" value="PAS_fold"/>
</dbReference>
<dbReference type="Gene3D" id="3.30.450.20">
    <property type="entry name" value="PAS domain"/>
    <property type="match status" value="1"/>
</dbReference>
<accession>A0A502E116</accession>
<evidence type="ECO:0000259" key="2">
    <source>
        <dbReference type="PROSITE" id="PS50887"/>
    </source>
</evidence>
<dbReference type="InterPro" id="IPR000160">
    <property type="entry name" value="GGDEF_dom"/>
</dbReference>
<dbReference type="NCBIfam" id="TIGR00254">
    <property type="entry name" value="GGDEF"/>
    <property type="match status" value="1"/>
</dbReference>
<dbReference type="SMART" id="SM00267">
    <property type="entry name" value="GGDEF"/>
    <property type="match status" value="1"/>
</dbReference>
<dbReference type="PROSITE" id="PS50887">
    <property type="entry name" value="GGDEF"/>
    <property type="match status" value="1"/>
</dbReference>
<dbReference type="PANTHER" id="PTHR46663">
    <property type="entry name" value="DIGUANYLATE CYCLASE DGCT-RELATED"/>
    <property type="match status" value="1"/>
</dbReference>
<dbReference type="NCBIfam" id="TIGR00229">
    <property type="entry name" value="sensory_box"/>
    <property type="match status" value="1"/>
</dbReference>
<dbReference type="GO" id="GO:0003824">
    <property type="term" value="F:catalytic activity"/>
    <property type="evidence" value="ECO:0007669"/>
    <property type="project" value="UniProtKB-ARBA"/>
</dbReference>
<dbReference type="InterPro" id="IPR043128">
    <property type="entry name" value="Rev_trsase/Diguanyl_cyclase"/>
</dbReference>
<dbReference type="InterPro" id="IPR029016">
    <property type="entry name" value="GAF-like_dom_sf"/>
</dbReference>
<dbReference type="InterPro" id="IPR000014">
    <property type="entry name" value="PAS"/>
</dbReference>
<dbReference type="SMART" id="SM00091">
    <property type="entry name" value="PAS"/>
    <property type="match status" value="1"/>
</dbReference>
<dbReference type="SUPFAM" id="SSF55073">
    <property type="entry name" value="Nucleotide cyclase"/>
    <property type="match status" value="1"/>
</dbReference>
<dbReference type="OrthoDB" id="8929028at2"/>
<sequence length="457" mass="50787">MNTHTDAFLSSVMDLLVDTVCVVNVEGRFVFVSAACEQTFGYTPTEMIGQPMIDFVHPEDRARTLARVDEVYAGTLQPHFENRYVRKDGRTVHIMWSARSSHDTRMRVAVARDVTDRKRAESMQAALYAVSEAAHTAEDLLALFRRIHLIVGGLMPALNFFVALHDRAKEELSFPYYVDTYHAPPAPRPLDSGTLSAEVIRSGQAMLLRADTALDLPPRVKLDVGRNTLDWLGVPLQTQQGPIGALVVQSYTGDVRYTECDLELLQFVSTQVAAAIERQQMDARLRHIARHDPLTDLPNRTLLHDHIQGALLRAREQQRRLALLYIDLDGFKQVNDSLGHAAGDRLLQETAARLRGVVGTNGMVGRLGGDEFLVLLDGDPRAEQALLIAERLRTRLGQPLTLAERDVTVSPSIGIALYPEHGDDFKQLIRCADEAMYAAKKSGGNRVRLQDGAVEPD</sequence>
<dbReference type="RefSeq" id="WP_140838329.1">
    <property type="nucleotide sequence ID" value="NZ_RCZI01000001.1"/>
</dbReference>
<dbReference type="Pfam" id="PF00989">
    <property type="entry name" value="PAS"/>
    <property type="match status" value="1"/>
</dbReference>
<dbReference type="SUPFAM" id="SSF55781">
    <property type="entry name" value="GAF domain-like"/>
    <property type="match status" value="1"/>
</dbReference>
<dbReference type="FunFam" id="3.30.70.270:FF:000001">
    <property type="entry name" value="Diguanylate cyclase domain protein"/>
    <property type="match status" value="1"/>
</dbReference>
<dbReference type="InterPro" id="IPR035965">
    <property type="entry name" value="PAS-like_dom_sf"/>
</dbReference>
<dbReference type="AlphaFoldDB" id="A0A502E116"/>
<dbReference type="PROSITE" id="PS50112">
    <property type="entry name" value="PAS"/>
    <property type="match status" value="1"/>
</dbReference>
<dbReference type="PANTHER" id="PTHR46663:SF3">
    <property type="entry name" value="SLL0267 PROTEIN"/>
    <property type="match status" value="1"/>
</dbReference>
<dbReference type="GO" id="GO:0006355">
    <property type="term" value="P:regulation of DNA-templated transcription"/>
    <property type="evidence" value="ECO:0007669"/>
    <property type="project" value="InterPro"/>
</dbReference>
<dbReference type="Pfam" id="PF00990">
    <property type="entry name" value="GGDEF"/>
    <property type="match status" value="1"/>
</dbReference>
<dbReference type="Pfam" id="PF13185">
    <property type="entry name" value="GAF_2"/>
    <property type="match status" value="1"/>
</dbReference>
<dbReference type="InterPro" id="IPR003018">
    <property type="entry name" value="GAF"/>
</dbReference>
<protein>
    <submittedName>
        <fullName evidence="3">Sensor domain-containing diguanylate cyclase</fullName>
    </submittedName>
</protein>
<name>A0A502E116_9BURK</name>
<evidence type="ECO:0000313" key="4">
    <source>
        <dbReference type="Proteomes" id="UP000319212"/>
    </source>
</evidence>
<dbReference type="CDD" id="cd01949">
    <property type="entry name" value="GGDEF"/>
    <property type="match status" value="1"/>
</dbReference>
<proteinExistence type="predicted"/>
<dbReference type="CDD" id="cd00130">
    <property type="entry name" value="PAS"/>
    <property type="match status" value="1"/>
</dbReference>
<evidence type="ECO:0000259" key="1">
    <source>
        <dbReference type="PROSITE" id="PS50112"/>
    </source>
</evidence>
<organism evidence="3 4">
    <name type="scientific">Variovorax guangxiensis</name>
    <dbReference type="NCBI Taxonomy" id="1775474"/>
    <lineage>
        <taxon>Bacteria</taxon>
        <taxon>Pseudomonadati</taxon>
        <taxon>Pseudomonadota</taxon>
        <taxon>Betaproteobacteria</taxon>
        <taxon>Burkholderiales</taxon>
        <taxon>Comamonadaceae</taxon>
        <taxon>Variovorax</taxon>
    </lineage>
</organism>
<evidence type="ECO:0000313" key="3">
    <source>
        <dbReference type="EMBL" id="TPG30412.1"/>
    </source>
</evidence>
<feature type="domain" description="PAS" evidence="1">
    <location>
        <begin position="5"/>
        <end position="75"/>
    </location>
</feature>
<dbReference type="Proteomes" id="UP000319212">
    <property type="component" value="Unassembled WGS sequence"/>
</dbReference>
<feature type="domain" description="GGDEF" evidence="2">
    <location>
        <begin position="319"/>
        <end position="452"/>
    </location>
</feature>
<comment type="caution">
    <text evidence="3">The sequence shown here is derived from an EMBL/GenBank/DDBJ whole genome shotgun (WGS) entry which is preliminary data.</text>
</comment>
<gene>
    <name evidence="3" type="ORF">EAH82_02680</name>
</gene>
<dbReference type="EMBL" id="RCZI01000001">
    <property type="protein sequence ID" value="TPG30412.1"/>
    <property type="molecule type" value="Genomic_DNA"/>
</dbReference>